<proteinExistence type="predicted"/>
<gene>
    <name evidence="4" type="ORF">ZIOFF_059592</name>
</gene>
<dbReference type="SMART" id="SM00151">
    <property type="entry name" value="SWIB"/>
    <property type="match status" value="1"/>
</dbReference>
<dbReference type="InterPro" id="IPR019835">
    <property type="entry name" value="SWIB_domain"/>
</dbReference>
<dbReference type="InterPro" id="IPR014876">
    <property type="entry name" value="DEK_C"/>
</dbReference>
<evidence type="ECO:0008006" key="6">
    <source>
        <dbReference type="Google" id="ProtNLM"/>
    </source>
</evidence>
<dbReference type="PANTHER" id="PTHR13844">
    <property type="entry name" value="SWI/SNF-RELATED MATRIX-ASSOCIATED ACTIN-DEPENDENT REGULATOR OF CHROMATIN SUBFAMILY D"/>
    <property type="match status" value="1"/>
</dbReference>
<keyword evidence="5" id="KW-1185">Reference proteome</keyword>
<dbReference type="PROSITE" id="PS51925">
    <property type="entry name" value="SWIB_MDM2"/>
    <property type="match status" value="1"/>
</dbReference>
<evidence type="ECO:0000256" key="1">
    <source>
        <dbReference type="SAM" id="MobiDB-lite"/>
    </source>
</evidence>
<feature type="domain" description="DM2" evidence="2">
    <location>
        <begin position="179"/>
        <end position="256"/>
    </location>
</feature>
<evidence type="ECO:0000313" key="5">
    <source>
        <dbReference type="Proteomes" id="UP000734854"/>
    </source>
</evidence>
<dbReference type="InterPro" id="IPR003121">
    <property type="entry name" value="SWIB_MDM2_domain"/>
</dbReference>
<dbReference type="Pfam" id="PF08766">
    <property type="entry name" value="DEK_C"/>
    <property type="match status" value="1"/>
</dbReference>
<organism evidence="4 5">
    <name type="scientific">Zingiber officinale</name>
    <name type="common">Ginger</name>
    <name type="synonym">Amomum zingiber</name>
    <dbReference type="NCBI Taxonomy" id="94328"/>
    <lineage>
        <taxon>Eukaryota</taxon>
        <taxon>Viridiplantae</taxon>
        <taxon>Streptophyta</taxon>
        <taxon>Embryophyta</taxon>
        <taxon>Tracheophyta</taxon>
        <taxon>Spermatophyta</taxon>
        <taxon>Magnoliopsida</taxon>
        <taxon>Liliopsida</taxon>
        <taxon>Zingiberales</taxon>
        <taxon>Zingiberaceae</taxon>
        <taxon>Zingiber</taxon>
    </lineage>
</organism>
<evidence type="ECO:0000259" key="2">
    <source>
        <dbReference type="PROSITE" id="PS51925"/>
    </source>
</evidence>
<dbReference type="InterPro" id="IPR036885">
    <property type="entry name" value="SWIB_MDM2_dom_sf"/>
</dbReference>
<name>A0A8J5F522_ZINOF</name>
<sequence>MVSDQEIASCIESVLRQSADPVGTLSGVVRQVEAKLGVDLSHKSTFIRDQIELLLGPSRAPPAALLAPQQPPPTASPHNPYFLLPHLQLQHQIASQQPASSVSPNPFPPQQHPGIAFQYPPPPPLPAAAVMAAYHLQQQLHQTPQGVSSAIRTPPVAVAVSAPKESAPPKAKRKGGPGGLNKVCGVSPELQPIVGEAAMSRTEIVKQLWAYIRKNNLQDPNNKRKIICNDELQRVFETDSTDMFKMNKLLAKHILPLDCAKETAPEIKRLKAEETTPEVSEPGSDGYPLSISDALANFFGCEEREMLQSAALSRLWDYIKANQLEVGLNTHKAGKRDSTTKCSYWLQCLIQVVFVIFLNDDLLLHPTLPDSAASCGSIHPSFSAPSSLFAQPAVQESSGVALFRHWPKRHRSCGDLYCHRRMPAPERRAELSAQSTAARARRKRIAEKTTAEMLQAAAGYVKFMQAQVGLLGFSGGPIEDWIAPLEIERRTRVLMSTIQVQEPLAAEGRCVAPREVVKTMVKDGDIKSNLGIACDLT</sequence>
<dbReference type="Gene3D" id="1.10.245.10">
    <property type="entry name" value="SWIB/MDM2 domain"/>
    <property type="match status" value="2"/>
</dbReference>
<reference evidence="4 5" key="1">
    <citation type="submission" date="2020-08" db="EMBL/GenBank/DDBJ databases">
        <title>Plant Genome Project.</title>
        <authorList>
            <person name="Zhang R.-G."/>
        </authorList>
    </citation>
    <scope>NUCLEOTIDE SEQUENCE [LARGE SCALE GENOMIC DNA]</scope>
    <source>
        <tissue evidence="4">Rhizome</tissue>
    </source>
</reference>
<dbReference type="Pfam" id="PF02201">
    <property type="entry name" value="SWIB"/>
    <property type="match status" value="2"/>
</dbReference>
<accession>A0A8J5F522</accession>
<protein>
    <recommendedName>
        <fullName evidence="6">SWIB complex BAF60b domain-containing protein</fullName>
    </recommendedName>
</protein>
<feature type="region of interest" description="Disordered" evidence="1">
    <location>
        <begin position="160"/>
        <end position="180"/>
    </location>
</feature>
<dbReference type="PROSITE" id="PS51998">
    <property type="entry name" value="DEK_C"/>
    <property type="match status" value="1"/>
</dbReference>
<dbReference type="CDD" id="cd10567">
    <property type="entry name" value="SWIB-MDM2_like"/>
    <property type="match status" value="1"/>
</dbReference>
<dbReference type="SUPFAM" id="SSF47592">
    <property type="entry name" value="SWIB/MDM2 domain"/>
    <property type="match status" value="1"/>
</dbReference>
<dbReference type="Proteomes" id="UP000734854">
    <property type="component" value="Unassembled WGS sequence"/>
</dbReference>
<feature type="domain" description="DEK-C" evidence="3">
    <location>
        <begin position="1"/>
        <end position="56"/>
    </location>
</feature>
<dbReference type="AlphaFoldDB" id="A0A8J5F522"/>
<dbReference type="EMBL" id="JACMSC010000016">
    <property type="protein sequence ID" value="KAG6482952.1"/>
    <property type="molecule type" value="Genomic_DNA"/>
</dbReference>
<comment type="caution">
    <text evidence="4">The sequence shown here is derived from an EMBL/GenBank/DDBJ whole genome shotgun (WGS) entry which is preliminary data.</text>
</comment>
<evidence type="ECO:0000259" key="3">
    <source>
        <dbReference type="PROSITE" id="PS51998"/>
    </source>
</evidence>
<evidence type="ECO:0000313" key="4">
    <source>
        <dbReference type="EMBL" id="KAG6482952.1"/>
    </source>
</evidence>